<evidence type="ECO:0000313" key="2">
    <source>
        <dbReference type="Proteomes" id="UP000294114"/>
    </source>
</evidence>
<dbReference type="EMBL" id="SHLD01000001">
    <property type="protein sequence ID" value="RZU75245.1"/>
    <property type="molecule type" value="Genomic_DNA"/>
</dbReference>
<dbReference type="RefSeq" id="WP_130335093.1">
    <property type="nucleotide sequence ID" value="NZ_SHLD01000001.1"/>
</dbReference>
<comment type="caution">
    <text evidence="1">The sequence shown here is derived from an EMBL/GenBank/DDBJ whole genome shotgun (WGS) entry which is preliminary data.</text>
</comment>
<dbReference type="Proteomes" id="UP000294114">
    <property type="component" value="Unassembled WGS sequence"/>
</dbReference>
<name>A0A4Q8BD79_9ACTN</name>
<dbReference type="AlphaFoldDB" id="A0A4Q8BD79"/>
<protein>
    <recommendedName>
        <fullName evidence="3">DUF222 domain-containing protein</fullName>
    </recommendedName>
</protein>
<proteinExistence type="predicted"/>
<reference evidence="1 2" key="1">
    <citation type="submission" date="2019-02" db="EMBL/GenBank/DDBJ databases">
        <title>Sequencing the genomes of 1000 actinobacteria strains.</title>
        <authorList>
            <person name="Klenk H.-P."/>
        </authorList>
    </citation>
    <scope>NUCLEOTIDE SEQUENCE [LARGE SCALE GENOMIC DNA]</scope>
    <source>
        <strain evidence="1 2">DSM 45612</strain>
    </source>
</reference>
<evidence type="ECO:0000313" key="1">
    <source>
        <dbReference type="EMBL" id="RZU75245.1"/>
    </source>
</evidence>
<evidence type="ECO:0008006" key="3">
    <source>
        <dbReference type="Google" id="ProtNLM"/>
    </source>
</evidence>
<organism evidence="1 2">
    <name type="scientific">Micromonospora kangleipakensis</name>
    <dbReference type="NCBI Taxonomy" id="1077942"/>
    <lineage>
        <taxon>Bacteria</taxon>
        <taxon>Bacillati</taxon>
        <taxon>Actinomycetota</taxon>
        <taxon>Actinomycetes</taxon>
        <taxon>Micromonosporales</taxon>
        <taxon>Micromonosporaceae</taxon>
        <taxon>Micromonospora</taxon>
    </lineage>
</organism>
<sequence length="131" mass="14364">MRVQARTAADAILTRAATETRDLAPDELSEHARLVAEEREATDELDALRDQQIAELRATVARRPGALAGSTPGSPVLTRDQPMSDWCQTRGLCRPEQAIRVRTVRGLRRDLDNETAGQTVCQGSPAYLALK</sequence>
<keyword evidence="2" id="KW-1185">Reference proteome</keyword>
<gene>
    <name evidence="1" type="ORF">EV384_3777</name>
</gene>
<accession>A0A4Q8BD79</accession>